<dbReference type="Pfam" id="PF00444">
    <property type="entry name" value="Ribosomal_L36"/>
    <property type="match status" value="1"/>
</dbReference>
<evidence type="ECO:0000256" key="2">
    <source>
        <dbReference type="ARBA" id="ARBA00022980"/>
    </source>
</evidence>
<evidence type="ECO:0000256" key="1">
    <source>
        <dbReference type="ARBA" id="ARBA00007645"/>
    </source>
</evidence>
<keyword evidence="6" id="KW-0934">Plastid</keyword>
<proteinExistence type="inferred from homology"/>
<dbReference type="PROSITE" id="PS00828">
    <property type="entry name" value="RIBOSOMAL_L36"/>
    <property type="match status" value="1"/>
</dbReference>
<dbReference type="GO" id="GO:0005840">
    <property type="term" value="C:ribosome"/>
    <property type="evidence" value="ECO:0007669"/>
    <property type="project" value="UniProtKB-KW"/>
</dbReference>
<dbReference type="GO" id="GO:0003735">
    <property type="term" value="F:structural constituent of ribosome"/>
    <property type="evidence" value="ECO:0007669"/>
    <property type="project" value="InterPro"/>
</dbReference>
<keyword evidence="2 5" id="KW-0689">Ribosomal protein</keyword>
<reference evidence="6" key="1">
    <citation type="submission" date="2022-05" db="EMBL/GenBank/DDBJ databases">
        <title>Unprecedent plastid genome of Gastrodia.</title>
        <authorList>
            <person name="Wen Y."/>
            <person name="Jin X."/>
        </authorList>
    </citation>
    <scope>NUCLEOTIDE SEQUENCE</scope>
    <source>
        <strain evidence="6">Jin X.H. 23332</strain>
    </source>
</reference>
<dbReference type="GO" id="GO:1990904">
    <property type="term" value="C:ribonucleoprotein complex"/>
    <property type="evidence" value="ECO:0007669"/>
    <property type="project" value="UniProtKB-KW"/>
</dbReference>
<dbReference type="GeneID" id="74848776"/>
<evidence type="ECO:0000256" key="3">
    <source>
        <dbReference type="ARBA" id="ARBA00023274"/>
    </source>
</evidence>
<gene>
    <name evidence="5 6" type="primary">rpl36</name>
</gene>
<dbReference type="HAMAP" id="MF_00251">
    <property type="entry name" value="Ribosomal_bL36"/>
    <property type="match status" value="1"/>
</dbReference>
<dbReference type="RefSeq" id="YP_010471652.1">
    <property type="nucleotide sequence ID" value="NC_066068.1"/>
</dbReference>
<dbReference type="InterPro" id="IPR000473">
    <property type="entry name" value="Ribosomal_bL36"/>
</dbReference>
<name>A0A976YGH2_9ASPA</name>
<dbReference type="InterPro" id="IPR035977">
    <property type="entry name" value="Ribosomal_bL36_sp"/>
</dbReference>
<accession>A0A976YGH2</accession>
<dbReference type="GO" id="GO:0009507">
    <property type="term" value="C:chloroplast"/>
    <property type="evidence" value="ECO:0007669"/>
    <property type="project" value="UniProtKB-SubCell"/>
</dbReference>
<protein>
    <recommendedName>
        <fullName evidence="4 5">Large ribosomal subunit protein bL36c</fullName>
    </recommendedName>
</protein>
<evidence type="ECO:0000256" key="4">
    <source>
        <dbReference type="ARBA" id="ARBA00035240"/>
    </source>
</evidence>
<dbReference type="SUPFAM" id="SSF57840">
    <property type="entry name" value="Ribosomal protein L36"/>
    <property type="match status" value="1"/>
</dbReference>
<organism evidence="6">
    <name type="scientific">Didymoplexis pallens</name>
    <dbReference type="NCBI Taxonomy" id="2848458"/>
    <lineage>
        <taxon>Eukaryota</taxon>
        <taxon>Viridiplantae</taxon>
        <taxon>Streptophyta</taxon>
        <taxon>Embryophyta</taxon>
        <taxon>Tracheophyta</taxon>
        <taxon>Spermatophyta</taxon>
        <taxon>Magnoliopsida</taxon>
        <taxon>Liliopsida</taxon>
        <taxon>Asparagales</taxon>
        <taxon>Orchidaceae</taxon>
        <taxon>Epidendroideae</taxon>
        <taxon>Gastrodieae</taxon>
        <taxon>Didymoplexis</taxon>
    </lineage>
</organism>
<evidence type="ECO:0000256" key="5">
    <source>
        <dbReference type="HAMAP-Rule" id="MF_00251"/>
    </source>
</evidence>
<dbReference type="AlphaFoldDB" id="A0A976YGH2"/>
<dbReference type="PANTHER" id="PTHR42888">
    <property type="entry name" value="50S RIBOSOMAL PROTEIN L36, CHLOROPLASTIC"/>
    <property type="match status" value="1"/>
</dbReference>
<sequence>MKIKSSIRKICKKCRFIRRYRQIRIICNNLRHKQRQR</sequence>
<keyword evidence="3 5" id="KW-0687">Ribonucleoprotein</keyword>
<comment type="similarity">
    <text evidence="1 5">Belongs to the bacterial ribosomal protein bL36 family.</text>
</comment>
<dbReference type="EMBL" id="ON515488">
    <property type="protein sequence ID" value="UVG41009.1"/>
    <property type="molecule type" value="Genomic_DNA"/>
</dbReference>
<comment type="subcellular location">
    <subcellularLocation>
        <location evidence="5">Plastid</location>
        <location evidence="5">Chloroplast</location>
    </subcellularLocation>
</comment>
<dbReference type="NCBIfam" id="TIGR01022">
    <property type="entry name" value="rpmJ_bact"/>
    <property type="match status" value="1"/>
</dbReference>
<keyword evidence="6" id="KW-0150">Chloroplast</keyword>
<evidence type="ECO:0000313" key="6">
    <source>
        <dbReference type="EMBL" id="UVG41009.1"/>
    </source>
</evidence>
<dbReference type="PANTHER" id="PTHR42888:SF1">
    <property type="entry name" value="LARGE RIBOSOMAL SUBUNIT PROTEIN BL36C"/>
    <property type="match status" value="1"/>
</dbReference>
<geneLocation type="chloroplast" evidence="6"/>
<dbReference type="GO" id="GO:0006412">
    <property type="term" value="P:translation"/>
    <property type="evidence" value="ECO:0007669"/>
    <property type="project" value="UniProtKB-UniRule"/>
</dbReference>